<comment type="function">
    <text evidence="3">Probable phosphatase.</text>
</comment>
<dbReference type="RefSeq" id="XP_002948426.1">
    <property type="nucleotide sequence ID" value="XM_002948380.1"/>
</dbReference>
<dbReference type="FunFam" id="3.40.50.1000:FF:000015">
    <property type="entry name" value="CTD small phosphatase-like protein 2"/>
    <property type="match status" value="1"/>
</dbReference>
<accession>D8TPW8</accession>
<dbReference type="SUPFAM" id="SSF56784">
    <property type="entry name" value="HAD-like"/>
    <property type="match status" value="1"/>
</dbReference>
<dbReference type="SMART" id="SM00577">
    <property type="entry name" value="CPDc"/>
    <property type="match status" value="1"/>
</dbReference>
<dbReference type="AlphaFoldDB" id="D8TPW8"/>
<feature type="non-terminal residue" evidence="6">
    <location>
        <position position="1"/>
    </location>
</feature>
<dbReference type="EMBL" id="GL378331">
    <property type="protein sequence ID" value="EFJ50301.1"/>
    <property type="molecule type" value="Genomic_DNA"/>
</dbReference>
<dbReference type="GO" id="GO:0005634">
    <property type="term" value="C:nucleus"/>
    <property type="evidence" value="ECO:0007669"/>
    <property type="project" value="UniProtKB-ARBA"/>
</dbReference>
<dbReference type="eggNOG" id="KOG1605">
    <property type="taxonomic scope" value="Eukaryota"/>
</dbReference>
<evidence type="ECO:0000256" key="4">
    <source>
        <dbReference type="ARBA" id="ARBA00038355"/>
    </source>
</evidence>
<evidence type="ECO:0000256" key="1">
    <source>
        <dbReference type="ARBA" id="ARBA00022801"/>
    </source>
</evidence>
<evidence type="ECO:0000313" key="7">
    <source>
        <dbReference type="Proteomes" id="UP000001058"/>
    </source>
</evidence>
<keyword evidence="7" id="KW-1185">Reference proteome</keyword>
<evidence type="ECO:0000256" key="2">
    <source>
        <dbReference type="ARBA" id="ARBA00022912"/>
    </source>
</evidence>
<evidence type="ECO:0000259" key="5">
    <source>
        <dbReference type="PROSITE" id="PS50969"/>
    </source>
</evidence>
<gene>
    <name evidence="6" type="ORF">VOLCADRAFT_58281</name>
</gene>
<dbReference type="Gene3D" id="3.40.50.1000">
    <property type="entry name" value="HAD superfamily/HAD-like"/>
    <property type="match status" value="1"/>
</dbReference>
<protein>
    <recommendedName>
        <fullName evidence="5">FCP1 homology domain-containing protein</fullName>
    </recommendedName>
</protein>
<dbReference type="InterPro" id="IPR004274">
    <property type="entry name" value="FCP1_dom"/>
</dbReference>
<dbReference type="NCBIfam" id="TIGR02251">
    <property type="entry name" value="HIF-SF_euk"/>
    <property type="match status" value="1"/>
</dbReference>
<proteinExistence type="inferred from homology"/>
<dbReference type="KEGG" id="vcn:VOLCADRAFT_58281"/>
<keyword evidence="2" id="KW-0904">Protein phosphatase</keyword>
<keyword evidence="1" id="KW-0378">Hydrolase</keyword>
<dbReference type="Proteomes" id="UP000001058">
    <property type="component" value="Unassembled WGS sequence"/>
</dbReference>
<dbReference type="InterPro" id="IPR011948">
    <property type="entry name" value="Dullard_phosphatase"/>
</dbReference>
<dbReference type="InterPro" id="IPR023214">
    <property type="entry name" value="HAD_sf"/>
</dbReference>
<dbReference type="Pfam" id="PF03031">
    <property type="entry name" value="NIF"/>
    <property type="match status" value="1"/>
</dbReference>
<name>D8TPW8_VOLCA</name>
<reference evidence="6 7" key="1">
    <citation type="journal article" date="2010" name="Science">
        <title>Genomic analysis of organismal complexity in the multicellular green alga Volvox carteri.</title>
        <authorList>
            <person name="Prochnik S.E."/>
            <person name="Umen J."/>
            <person name="Nedelcu A.M."/>
            <person name="Hallmann A."/>
            <person name="Miller S.M."/>
            <person name="Nishii I."/>
            <person name="Ferris P."/>
            <person name="Kuo A."/>
            <person name="Mitros T."/>
            <person name="Fritz-Laylin L.K."/>
            <person name="Hellsten U."/>
            <person name="Chapman J."/>
            <person name="Simakov O."/>
            <person name="Rensing S.A."/>
            <person name="Terry A."/>
            <person name="Pangilinan J."/>
            <person name="Kapitonov V."/>
            <person name="Jurka J."/>
            <person name="Salamov A."/>
            <person name="Shapiro H."/>
            <person name="Schmutz J."/>
            <person name="Grimwood J."/>
            <person name="Lindquist E."/>
            <person name="Lucas S."/>
            <person name="Grigoriev I.V."/>
            <person name="Schmitt R."/>
            <person name="Kirk D."/>
            <person name="Rokhsar D.S."/>
        </authorList>
    </citation>
    <scope>NUCLEOTIDE SEQUENCE [LARGE SCALE GENOMIC DNA]</scope>
    <source>
        <strain evidence="7">f. Nagariensis / Eve</strain>
    </source>
</reference>
<sequence>FDPLVFIKQLPPLECCVPAHRPLLLPLQTRAMARRKTLVLDLDETLVHSSLEAVDRSDFSFPVIFNGTEHQVYVRQRPYLREFMVRVAALFEVVVFTASQRIYAEKLLDILDPQQQLVRHRIYRDSCVVVDGNYLKDLSILGRDLATTVIVDNSPQAFGFQVDNGIPIESWYDDDNDTELLRLLPFLECLAAADVADVRPRIRSQFRLRELIDRA</sequence>
<comment type="similarity">
    <text evidence="4">Belongs to the CTDSPL2 family.</text>
</comment>
<dbReference type="InterPro" id="IPR036412">
    <property type="entry name" value="HAD-like_sf"/>
</dbReference>
<dbReference type="GO" id="GO:0004721">
    <property type="term" value="F:phosphoprotein phosphatase activity"/>
    <property type="evidence" value="ECO:0007669"/>
    <property type="project" value="UniProtKB-KW"/>
</dbReference>
<dbReference type="STRING" id="3068.D8TPW8"/>
<dbReference type="PROSITE" id="PS50969">
    <property type="entry name" value="FCP1"/>
    <property type="match status" value="1"/>
</dbReference>
<dbReference type="PANTHER" id="PTHR12210">
    <property type="entry name" value="DULLARD PROTEIN PHOSPHATASE"/>
    <property type="match status" value="1"/>
</dbReference>
<dbReference type="InterPro" id="IPR050365">
    <property type="entry name" value="TIM50"/>
</dbReference>
<evidence type="ECO:0000313" key="6">
    <source>
        <dbReference type="EMBL" id="EFJ50301.1"/>
    </source>
</evidence>
<dbReference type="InParanoid" id="D8TPW8"/>
<organism evidence="7">
    <name type="scientific">Volvox carteri f. nagariensis</name>
    <dbReference type="NCBI Taxonomy" id="3068"/>
    <lineage>
        <taxon>Eukaryota</taxon>
        <taxon>Viridiplantae</taxon>
        <taxon>Chlorophyta</taxon>
        <taxon>core chlorophytes</taxon>
        <taxon>Chlorophyceae</taxon>
        <taxon>CS clade</taxon>
        <taxon>Chlamydomonadales</taxon>
        <taxon>Volvocaceae</taxon>
        <taxon>Volvox</taxon>
    </lineage>
</organism>
<dbReference type="GeneID" id="9625163"/>
<dbReference type="OrthoDB" id="277011at2759"/>
<evidence type="ECO:0000256" key="3">
    <source>
        <dbReference type="ARBA" id="ARBA00037324"/>
    </source>
</evidence>
<feature type="domain" description="FCP1 homology" evidence="5">
    <location>
        <begin position="31"/>
        <end position="190"/>
    </location>
</feature>
<dbReference type="CDD" id="cd07521">
    <property type="entry name" value="HAD_FCP1-like"/>
    <property type="match status" value="1"/>
</dbReference>
<dbReference type="FunCoup" id="D8TPW8">
    <property type="interactions" value="1457"/>
</dbReference>